<dbReference type="GO" id="GO:0061603">
    <property type="term" value="F:molybdenum cofactor guanylyltransferase activity"/>
    <property type="evidence" value="ECO:0007669"/>
    <property type="project" value="UniProtKB-EC"/>
</dbReference>
<dbReference type="Pfam" id="PF12804">
    <property type="entry name" value="NTP_transf_3"/>
    <property type="match status" value="1"/>
</dbReference>
<evidence type="ECO:0000259" key="8">
    <source>
        <dbReference type="Pfam" id="PF12804"/>
    </source>
</evidence>
<dbReference type="PANTHER" id="PTHR19136">
    <property type="entry name" value="MOLYBDENUM COFACTOR GUANYLYLTRANSFERASE"/>
    <property type="match status" value="1"/>
</dbReference>
<keyword evidence="1" id="KW-0963">Cytoplasm</keyword>
<keyword evidence="6" id="KW-0342">GTP-binding</keyword>
<dbReference type="Gene3D" id="3.90.550.10">
    <property type="entry name" value="Spore Coat Polysaccharide Biosynthesis Protein SpsA, Chain A"/>
    <property type="match status" value="1"/>
</dbReference>
<dbReference type="RefSeq" id="WP_337716797.1">
    <property type="nucleotide sequence ID" value="NZ_JBBEUB010000004.1"/>
</dbReference>
<dbReference type="EMBL" id="JBBEUB010000004">
    <property type="protein sequence ID" value="MEJ2903566.1"/>
    <property type="molecule type" value="Genomic_DNA"/>
</dbReference>
<evidence type="ECO:0000256" key="6">
    <source>
        <dbReference type="ARBA" id="ARBA00023134"/>
    </source>
</evidence>
<name>A0ABU8NMT1_9SPHI</name>
<organism evidence="9 10">
    <name type="scientific">Pedobacter panaciterrae</name>
    <dbReference type="NCBI Taxonomy" id="363849"/>
    <lineage>
        <taxon>Bacteria</taxon>
        <taxon>Pseudomonadati</taxon>
        <taxon>Bacteroidota</taxon>
        <taxon>Sphingobacteriia</taxon>
        <taxon>Sphingobacteriales</taxon>
        <taxon>Sphingobacteriaceae</taxon>
        <taxon>Pedobacter</taxon>
    </lineage>
</organism>
<keyword evidence="3" id="KW-0479">Metal-binding</keyword>
<dbReference type="InterPro" id="IPR013482">
    <property type="entry name" value="Molybde_CF_guanTrfase"/>
</dbReference>
<evidence type="ECO:0000256" key="2">
    <source>
        <dbReference type="ARBA" id="ARBA00022679"/>
    </source>
</evidence>
<keyword evidence="10" id="KW-1185">Reference proteome</keyword>
<keyword evidence="9" id="KW-0548">Nucleotidyltransferase</keyword>
<dbReference type="PANTHER" id="PTHR19136:SF81">
    <property type="entry name" value="MOLYBDENUM COFACTOR GUANYLYLTRANSFERASE"/>
    <property type="match status" value="1"/>
</dbReference>
<evidence type="ECO:0000256" key="7">
    <source>
        <dbReference type="ARBA" id="ARBA00023150"/>
    </source>
</evidence>
<keyword evidence="2 9" id="KW-0808">Transferase</keyword>
<proteinExistence type="predicted"/>
<keyword evidence="7" id="KW-0501">Molybdenum cofactor biosynthesis</keyword>
<dbReference type="CDD" id="cd02503">
    <property type="entry name" value="MobA"/>
    <property type="match status" value="1"/>
</dbReference>
<accession>A0ABU8NMT1</accession>
<dbReference type="Proteomes" id="UP001378956">
    <property type="component" value="Unassembled WGS sequence"/>
</dbReference>
<protein>
    <submittedName>
        <fullName evidence="9">Molybdenum cofactor guanylyltransferase</fullName>
        <ecNumber evidence="9">2.7.7.77</ecNumber>
    </submittedName>
</protein>
<gene>
    <name evidence="9" type="ORF">WAE58_14065</name>
</gene>
<evidence type="ECO:0000313" key="9">
    <source>
        <dbReference type="EMBL" id="MEJ2903566.1"/>
    </source>
</evidence>
<dbReference type="InterPro" id="IPR025877">
    <property type="entry name" value="MobA-like_NTP_Trfase"/>
</dbReference>
<sequence length="189" mass="21230">MIGVVLSGGQSLRMGKDKGLLQNGQETWAQQAFAKLSSLLIPVSISVNTQQLPIYQILFSTSSLITDDPALSIGGPLKGILSVHLIYPKEDLLVLACDMINMEVDLLDFLVHRYNDKPADALVFVNEQQPEPLCGIYSAKALDKIYALYMNQELRKHSMKYALDQLDVRYLPVSEKWKAYFDNYNTLSD</sequence>
<evidence type="ECO:0000256" key="5">
    <source>
        <dbReference type="ARBA" id="ARBA00022842"/>
    </source>
</evidence>
<evidence type="ECO:0000256" key="4">
    <source>
        <dbReference type="ARBA" id="ARBA00022741"/>
    </source>
</evidence>
<feature type="domain" description="MobA-like NTP transferase" evidence="8">
    <location>
        <begin position="3"/>
        <end position="157"/>
    </location>
</feature>
<evidence type="ECO:0000313" key="10">
    <source>
        <dbReference type="Proteomes" id="UP001378956"/>
    </source>
</evidence>
<evidence type="ECO:0000256" key="3">
    <source>
        <dbReference type="ARBA" id="ARBA00022723"/>
    </source>
</evidence>
<dbReference type="SUPFAM" id="SSF53448">
    <property type="entry name" value="Nucleotide-diphospho-sugar transferases"/>
    <property type="match status" value="1"/>
</dbReference>
<dbReference type="EC" id="2.7.7.77" evidence="9"/>
<dbReference type="InterPro" id="IPR029044">
    <property type="entry name" value="Nucleotide-diphossugar_trans"/>
</dbReference>
<reference evidence="9 10" key="1">
    <citation type="submission" date="2024-03" db="EMBL/GenBank/DDBJ databases">
        <title>Sequence of Lycoming College Course Isolates.</title>
        <authorList>
            <person name="Plotts O."/>
            <person name="Newman J."/>
        </authorList>
    </citation>
    <scope>NUCLEOTIDE SEQUENCE [LARGE SCALE GENOMIC DNA]</scope>
    <source>
        <strain evidence="9 10">CJB-3</strain>
    </source>
</reference>
<comment type="caution">
    <text evidence="9">The sequence shown here is derived from an EMBL/GenBank/DDBJ whole genome shotgun (WGS) entry which is preliminary data.</text>
</comment>
<keyword evidence="5" id="KW-0460">Magnesium</keyword>
<evidence type="ECO:0000256" key="1">
    <source>
        <dbReference type="ARBA" id="ARBA00022490"/>
    </source>
</evidence>
<keyword evidence="4" id="KW-0547">Nucleotide-binding</keyword>